<name>A0AA92C408_RHIRH</name>
<feature type="region of interest" description="Disordered" evidence="1">
    <location>
        <begin position="37"/>
        <end position="72"/>
    </location>
</feature>
<evidence type="ECO:0000313" key="2">
    <source>
        <dbReference type="EMBL" id="PVE54970.1"/>
    </source>
</evidence>
<organism evidence="2 3">
    <name type="scientific">Rhizobium rhizogenes</name>
    <name type="common">Agrobacterium rhizogenes</name>
    <dbReference type="NCBI Taxonomy" id="359"/>
    <lineage>
        <taxon>Bacteria</taxon>
        <taxon>Pseudomonadati</taxon>
        <taxon>Pseudomonadota</taxon>
        <taxon>Alphaproteobacteria</taxon>
        <taxon>Hyphomicrobiales</taxon>
        <taxon>Rhizobiaceae</taxon>
        <taxon>Rhizobium/Agrobacterium group</taxon>
        <taxon>Rhizobium</taxon>
    </lineage>
</organism>
<evidence type="ECO:0000313" key="3">
    <source>
        <dbReference type="Proteomes" id="UP000244335"/>
    </source>
</evidence>
<protein>
    <submittedName>
        <fullName evidence="2">Uncharacterized protein</fullName>
    </submittedName>
</protein>
<reference evidence="2 3" key="1">
    <citation type="submission" date="2018-04" db="EMBL/GenBank/DDBJ databases">
        <authorList>
            <person name="Hagen T."/>
        </authorList>
    </citation>
    <scope>NUCLEOTIDE SEQUENCE [LARGE SCALE GENOMIC DNA]</scope>
    <source>
        <strain evidence="2 3">TPD7009</strain>
    </source>
</reference>
<evidence type="ECO:0000256" key="1">
    <source>
        <dbReference type="SAM" id="MobiDB-lite"/>
    </source>
</evidence>
<dbReference type="RefSeq" id="WP_112953289.1">
    <property type="nucleotide sequence ID" value="NZ_QDFR01000002.1"/>
</dbReference>
<proteinExistence type="predicted"/>
<dbReference type="AlphaFoldDB" id="A0AA92C408"/>
<dbReference type="Proteomes" id="UP000244335">
    <property type="component" value="Unassembled WGS sequence"/>
</dbReference>
<sequence>MSNDTILMPHERGWAVLHNGMLTKVYPSRHLALQKLKDEMSRRSPRNQRTHQSEPTHAPRRQESAAQRRDQA</sequence>
<accession>A0AA92C408</accession>
<comment type="caution">
    <text evidence="2">The sequence shown here is derived from an EMBL/GenBank/DDBJ whole genome shotgun (WGS) entry which is preliminary data.</text>
</comment>
<gene>
    <name evidence="2" type="ORF">DC430_06930</name>
</gene>
<dbReference type="EMBL" id="QDFR01000002">
    <property type="protein sequence ID" value="PVE54970.1"/>
    <property type="molecule type" value="Genomic_DNA"/>
</dbReference>
<feature type="compositionally biased region" description="Basic and acidic residues" evidence="1">
    <location>
        <begin position="60"/>
        <end position="72"/>
    </location>
</feature>